<reference evidence="3 4" key="1">
    <citation type="submission" date="2018-06" db="EMBL/GenBank/DDBJ databases">
        <authorList>
            <consortium name="Pathogen Informatics"/>
            <person name="Doyle S."/>
        </authorList>
    </citation>
    <scope>NUCLEOTIDE SEQUENCE [LARGE SCALE GENOMIC DNA]</scope>
    <source>
        <strain evidence="3 4">NCTC10894</strain>
    </source>
</reference>
<dbReference type="Proteomes" id="UP001190452">
    <property type="component" value="Unassembled WGS sequence"/>
</dbReference>
<comment type="caution">
    <text evidence="1">The sequence shown here is derived from an EMBL/GenBank/DDBJ whole genome shotgun (WGS) entry which is preliminary data.</text>
</comment>
<dbReference type="GeneID" id="34792190"/>
<name>A0A0D5AR17_9RALS</name>
<evidence type="ECO:0000313" key="4">
    <source>
        <dbReference type="Proteomes" id="UP000255008"/>
    </source>
</evidence>
<sequence>MEIKFEKKEAYDINNEGLLFDALVDGEKVTCVATREALWEGLEGDQVLSLQAAFEAGQERIQDAARVLIADGVQRANGLTDLPQPVVVKRVHVAVA</sequence>
<dbReference type="AlphaFoldDB" id="A0A0D5AR17"/>
<dbReference type="Pfam" id="PF07369">
    <property type="entry name" value="DUF1488"/>
    <property type="match status" value="1"/>
</dbReference>
<dbReference type="Proteomes" id="UP001190002">
    <property type="component" value="Unassembled WGS sequence"/>
</dbReference>
<dbReference type="RefSeq" id="WP_045786982.1">
    <property type="nucleotide sequence ID" value="NZ_BAAAEC010000004.1"/>
</dbReference>
<dbReference type="OrthoDB" id="8926381at2"/>
<reference evidence="1 6" key="2">
    <citation type="submission" date="2023-07" db="EMBL/GenBank/DDBJ databases">
        <authorList>
            <person name="Peeters C."/>
        </authorList>
    </citation>
    <scope>NUCLEOTIDE SEQUENCE</scope>
    <source>
        <strain evidence="2 6">R-77569</strain>
        <strain evidence="1">R-77591</strain>
    </source>
</reference>
<dbReference type="SUPFAM" id="SSF160272">
    <property type="entry name" value="Shew3726-like"/>
    <property type="match status" value="1"/>
</dbReference>
<protein>
    <submittedName>
        <fullName evidence="3">Protein of uncharacterized function (DUF1488)</fullName>
    </submittedName>
</protein>
<dbReference type="EMBL" id="UGVE01000001">
    <property type="protein sequence ID" value="SUD97159.1"/>
    <property type="molecule type" value="Genomic_DNA"/>
</dbReference>
<evidence type="ECO:0000313" key="2">
    <source>
        <dbReference type="EMBL" id="CAJ0869036.1"/>
    </source>
</evidence>
<dbReference type="Proteomes" id="UP000255008">
    <property type="component" value="Unassembled WGS sequence"/>
</dbReference>
<evidence type="ECO:0000313" key="6">
    <source>
        <dbReference type="Proteomes" id="UP001190452"/>
    </source>
</evidence>
<gene>
    <name evidence="3" type="ORF">NCTC10894_01510</name>
    <name evidence="2" type="ORF">R77569_02127</name>
    <name evidence="1" type="ORF">R77591_00183</name>
</gene>
<dbReference type="InterPro" id="IPR009962">
    <property type="entry name" value="DUF1488"/>
</dbReference>
<keyword evidence="6" id="KW-1185">Reference proteome</keyword>
<evidence type="ECO:0000313" key="3">
    <source>
        <dbReference type="EMBL" id="SUD97159.1"/>
    </source>
</evidence>
<dbReference type="EMBL" id="CATVXE010000001">
    <property type="protein sequence ID" value="CAJ0679125.1"/>
    <property type="molecule type" value="Genomic_DNA"/>
</dbReference>
<proteinExistence type="predicted"/>
<accession>A0A0D5AR17</accession>
<dbReference type="EMBL" id="CAUDKV010000007">
    <property type="protein sequence ID" value="CAJ0869036.1"/>
    <property type="molecule type" value="Genomic_DNA"/>
</dbReference>
<evidence type="ECO:0000313" key="1">
    <source>
        <dbReference type="EMBL" id="CAJ0679125.1"/>
    </source>
</evidence>
<dbReference type="KEGG" id="rmn:TK49_12440"/>
<dbReference type="InterPro" id="IPR036692">
    <property type="entry name" value="Shew3726-like_sf"/>
</dbReference>
<dbReference type="Gene3D" id="3.30.160.140">
    <property type="entry name" value="Shew3726-like"/>
    <property type="match status" value="1"/>
</dbReference>
<organism evidence="1 5">
    <name type="scientific">Ralstonia mannitolilytica</name>
    <dbReference type="NCBI Taxonomy" id="105219"/>
    <lineage>
        <taxon>Bacteria</taxon>
        <taxon>Pseudomonadati</taxon>
        <taxon>Pseudomonadota</taxon>
        <taxon>Betaproteobacteria</taxon>
        <taxon>Burkholderiales</taxon>
        <taxon>Burkholderiaceae</taxon>
        <taxon>Ralstonia</taxon>
    </lineage>
</organism>
<evidence type="ECO:0000313" key="5">
    <source>
        <dbReference type="Proteomes" id="UP001190002"/>
    </source>
</evidence>